<gene>
    <name evidence="3" type="ORF">DSM104635_01016</name>
</gene>
<dbReference type="InterPro" id="IPR029069">
    <property type="entry name" value="HotDog_dom_sf"/>
</dbReference>
<sequence>MTPQEQLTAALARIPYATFLGVRAELKGDELTLVLPYSEHLLGNPLLPALHGGVVGALMELTAITQLAIASKSAKFPKTIDVGFDYLRSGKPVDTFARAKVIKIGRRIANVQAEAWQGERGQPIAAMHGHFLVGDDDAANPKT</sequence>
<dbReference type="Gene3D" id="3.10.129.10">
    <property type="entry name" value="Hotdog Thioesterase"/>
    <property type="match status" value="1"/>
</dbReference>
<dbReference type="NCBIfam" id="TIGR00369">
    <property type="entry name" value="unchar_dom_1"/>
    <property type="match status" value="1"/>
</dbReference>
<keyword evidence="4" id="KW-1185">Reference proteome</keyword>
<evidence type="ECO:0000259" key="2">
    <source>
        <dbReference type="Pfam" id="PF03061"/>
    </source>
</evidence>
<proteinExistence type="predicted"/>
<evidence type="ECO:0000313" key="3">
    <source>
        <dbReference type="EMBL" id="QGZ94200.1"/>
    </source>
</evidence>
<evidence type="ECO:0000256" key="1">
    <source>
        <dbReference type="ARBA" id="ARBA00022801"/>
    </source>
</evidence>
<dbReference type="Pfam" id="PF03061">
    <property type="entry name" value="4HBT"/>
    <property type="match status" value="1"/>
</dbReference>
<dbReference type="SUPFAM" id="SSF54637">
    <property type="entry name" value="Thioesterase/thiol ester dehydrase-isomerase"/>
    <property type="match status" value="1"/>
</dbReference>
<dbReference type="RefSeq" id="WP_158765155.1">
    <property type="nucleotide sequence ID" value="NZ_CP047045.1"/>
</dbReference>
<organism evidence="3 4">
    <name type="scientific">Terricaulis silvestris</name>
    <dbReference type="NCBI Taxonomy" id="2686094"/>
    <lineage>
        <taxon>Bacteria</taxon>
        <taxon>Pseudomonadati</taxon>
        <taxon>Pseudomonadota</taxon>
        <taxon>Alphaproteobacteria</taxon>
        <taxon>Caulobacterales</taxon>
        <taxon>Caulobacteraceae</taxon>
        <taxon>Terricaulis</taxon>
    </lineage>
</organism>
<dbReference type="EMBL" id="CP047045">
    <property type="protein sequence ID" value="QGZ94200.1"/>
    <property type="molecule type" value="Genomic_DNA"/>
</dbReference>
<keyword evidence="1" id="KW-0378">Hydrolase</keyword>
<dbReference type="InterPro" id="IPR003736">
    <property type="entry name" value="PAAI_dom"/>
</dbReference>
<evidence type="ECO:0000313" key="4">
    <source>
        <dbReference type="Proteomes" id="UP000431269"/>
    </source>
</evidence>
<dbReference type="KEGG" id="tsv:DSM104635_01016"/>
<protein>
    <submittedName>
        <fullName evidence="3">Acyl-coenzyme A thioesterase PaaI</fullName>
    </submittedName>
</protein>
<dbReference type="GO" id="GO:0016289">
    <property type="term" value="F:acyl-CoA hydrolase activity"/>
    <property type="evidence" value="ECO:0007669"/>
    <property type="project" value="UniProtKB-ARBA"/>
</dbReference>
<name>A0A6I6MH98_9CAUL</name>
<dbReference type="Proteomes" id="UP000431269">
    <property type="component" value="Chromosome"/>
</dbReference>
<dbReference type="InterPro" id="IPR006683">
    <property type="entry name" value="Thioestr_dom"/>
</dbReference>
<feature type="domain" description="Thioesterase" evidence="2">
    <location>
        <begin position="50"/>
        <end position="122"/>
    </location>
</feature>
<accession>A0A6I6MH98</accession>
<dbReference type="PANTHER" id="PTHR43240:SF3">
    <property type="entry name" value="THIOESTERASE DOMAIN-CONTAINING PROTEIN"/>
    <property type="match status" value="1"/>
</dbReference>
<dbReference type="AlphaFoldDB" id="A0A6I6MH98"/>
<reference evidence="4" key="1">
    <citation type="submission" date="2019-12" db="EMBL/GenBank/DDBJ databases">
        <title>Complete genome of Terracaulis silvestris 0127_4.</title>
        <authorList>
            <person name="Vieira S."/>
            <person name="Riedel T."/>
            <person name="Sproer C."/>
            <person name="Pascual J."/>
            <person name="Boedeker C."/>
            <person name="Overmann J."/>
        </authorList>
    </citation>
    <scope>NUCLEOTIDE SEQUENCE [LARGE SCALE GENOMIC DNA]</scope>
    <source>
        <strain evidence="4">0127_4</strain>
    </source>
</reference>
<dbReference type="CDD" id="cd03443">
    <property type="entry name" value="PaaI_thioesterase"/>
    <property type="match status" value="1"/>
</dbReference>
<dbReference type="PANTHER" id="PTHR43240">
    <property type="entry name" value="1,4-DIHYDROXY-2-NAPHTHOYL-COA THIOESTERASE 1"/>
    <property type="match status" value="1"/>
</dbReference>